<reference evidence="7" key="1">
    <citation type="journal article" date="2020" name="Stud. Mycol.">
        <title>101 Dothideomycetes genomes: a test case for predicting lifestyles and emergence of pathogens.</title>
        <authorList>
            <person name="Haridas S."/>
            <person name="Albert R."/>
            <person name="Binder M."/>
            <person name="Bloem J."/>
            <person name="Labutti K."/>
            <person name="Salamov A."/>
            <person name="Andreopoulos B."/>
            <person name="Baker S."/>
            <person name="Barry K."/>
            <person name="Bills G."/>
            <person name="Bluhm B."/>
            <person name="Cannon C."/>
            <person name="Castanera R."/>
            <person name="Culley D."/>
            <person name="Daum C."/>
            <person name="Ezra D."/>
            <person name="Gonzalez J."/>
            <person name="Henrissat B."/>
            <person name="Kuo A."/>
            <person name="Liang C."/>
            <person name="Lipzen A."/>
            <person name="Lutzoni F."/>
            <person name="Magnuson J."/>
            <person name="Mondo S."/>
            <person name="Nolan M."/>
            <person name="Ohm R."/>
            <person name="Pangilinan J."/>
            <person name="Park H.-J."/>
            <person name="Ramirez L."/>
            <person name="Alfaro M."/>
            <person name="Sun H."/>
            <person name="Tritt A."/>
            <person name="Yoshinaga Y."/>
            <person name="Zwiers L.-H."/>
            <person name="Turgeon B."/>
            <person name="Goodwin S."/>
            <person name="Spatafora J."/>
            <person name="Crous P."/>
            <person name="Grigoriev I."/>
        </authorList>
    </citation>
    <scope>NUCLEOTIDE SEQUENCE</scope>
    <source>
        <strain evidence="7">CBS 122681</strain>
    </source>
</reference>
<dbReference type="PANTHER" id="PTHR47582">
    <property type="entry name" value="P450, PUTATIVE (EUROFUNG)-RELATED"/>
    <property type="match status" value="1"/>
</dbReference>
<gene>
    <name evidence="7" type="ORF">K491DRAFT_304291</name>
</gene>
<dbReference type="EMBL" id="MU004611">
    <property type="protein sequence ID" value="KAF2647510.1"/>
    <property type="molecule type" value="Genomic_DNA"/>
</dbReference>
<name>A0A6A6SIV4_9PLEO</name>
<evidence type="ECO:0000256" key="5">
    <source>
        <dbReference type="PIRSR" id="PIRSR602403-1"/>
    </source>
</evidence>
<dbReference type="GO" id="GO:0005506">
    <property type="term" value="F:iron ion binding"/>
    <property type="evidence" value="ECO:0007669"/>
    <property type="project" value="InterPro"/>
</dbReference>
<dbReference type="GO" id="GO:0016705">
    <property type="term" value="F:oxidoreductase activity, acting on paired donors, with incorporation or reduction of molecular oxygen"/>
    <property type="evidence" value="ECO:0007669"/>
    <property type="project" value="InterPro"/>
</dbReference>
<comment type="cofactor">
    <cofactor evidence="1 5">
        <name>heme</name>
        <dbReference type="ChEBI" id="CHEBI:30413"/>
    </cofactor>
</comment>
<evidence type="ECO:0000256" key="1">
    <source>
        <dbReference type="ARBA" id="ARBA00001971"/>
    </source>
</evidence>
<sequence length="294" mass="32681">MERYFTSQGHHTSSQLVLARHRILKPVLSLQDRARAEVTNGLAILANTAPAAFWVVWHVFEDRDVLDRVRQEVGRIVVVERGVGDGYGGQNSHEREGGRRNDGEGEEHREDENGDKEIRTIKLAKLKHIPLLFSLIQETLRYRACGTGPRFALEDVTLSDGFSSSYTIEKGAMLILAHEGMHHDKRVWGDDADAFVADRFVPGNKIKIPGNAFRGFGGGANMCPGKSFALHEIAALVAMLVMRVDFVPVEGSGGWSEPGMDEGNMAREHTAPKRRVLVRVVPRREVEGVVWRVG</sequence>
<dbReference type="InterPro" id="IPR036396">
    <property type="entry name" value="Cyt_P450_sf"/>
</dbReference>
<dbReference type="Pfam" id="PF00067">
    <property type="entry name" value="p450"/>
    <property type="match status" value="1"/>
</dbReference>
<feature type="compositionally biased region" description="Basic and acidic residues" evidence="6">
    <location>
        <begin position="92"/>
        <end position="116"/>
    </location>
</feature>
<proteinExistence type="inferred from homology"/>
<dbReference type="PRINTS" id="PR00465">
    <property type="entry name" value="EP450IV"/>
</dbReference>
<evidence type="ECO:0000256" key="4">
    <source>
        <dbReference type="ARBA" id="ARBA00023004"/>
    </source>
</evidence>
<evidence type="ECO:0000256" key="2">
    <source>
        <dbReference type="ARBA" id="ARBA00010617"/>
    </source>
</evidence>
<dbReference type="InterPro" id="IPR001128">
    <property type="entry name" value="Cyt_P450"/>
</dbReference>
<keyword evidence="3 5" id="KW-0479">Metal-binding</keyword>
<dbReference type="GO" id="GO:0020037">
    <property type="term" value="F:heme binding"/>
    <property type="evidence" value="ECO:0007669"/>
    <property type="project" value="InterPro"/>
</dbReference>
<dbReference type="OrthoDB" id="3366823at2759"/>
<evidence type="ECO:0000256" key="3">
    <source>
        <dbReference type="ARBA" id="ARBA00022723"/>
    </source>
</evidence>
<dbReference type="Proteomes" id="UP000799324">
    <property type="component" value="Unassembled WGS sequence"/>
</dbReference>
<keyword evidence="4 5" id="KW-0408">Iron</keyword>
<dbReference type="InterPro" id="IPR002403">
    <property type="entry name" value="Cyt_P450_E_grp-IV"/>
</dbReference>
<evidence type="ECO:0000313" key="8">
    <source>
        <dbReference type="Proteomes" id="UP000799324"/>
    </source>
</evidence>
<evidence type="ECO:0000256" key="6">
    <source>
        <dbReference type="SAM" id="MobiDB-lite"/>
    </source>
</evidence>
<feature type="region of interest" description="Disordered" evidence="6">
    <location>
        <begin position="86"/>
        <end position="116"/>
    </location>
</feature>
<feature type="binding site" description="axial binding residue" evidence="5">
    <location>
        <position position="223"/>
    </location>
    <ligand>
        <name>heme</name>
        <dbReference type="ChEBI" id="CHEBI:30413"/>
    </ligand>
    <ligandPart>
        <name>Fe</name>
        <dbReference type="ChEBI" id="CHEBI:18248"/>
    </ligandPart>
</feature>
<keyword evidence="8" id="KW-1185">Reference proteome</keyword>
<dbReference type="GO" id="GO:0004497">
    <property type="term" value="F:monooxygenase activity"/>
    <property type="evidence" value="ECO:0007669"/>
    <property type="project" value="InterPro"/>
</dbReference>
<keyword evidence="5" id="KW-0349">Heme</keyword>
<dbReference type="AlphaFoldDB" id="A0A6A6SIV4"/>
<accession>A0A6A6SIV4</accession>
<evidence type="ECO:0000313" key="7">
    <source>
        <dbReference type="EMBL" id="KAF2647510.1"/>
    </source>
</evidence>
<dbReference type="PANTHER" id="PTHR47582:SF1">
    <property type="entry name" value="P450, PUTATIVE (EUROFUNG)-RELATED"/>
    <property type="match status" value="1"/>
</dbReference>
<dbReference type="InterPro" id="IPR053007">
    <property type="entry name" value="CYP450_monoxygenase_sec-met"/>
</dbReference>
<dbReference type="SUPFAM" id="SSF48264">
    <property type="entry name" value="Cytochrome P450"/>
    <property type="match status" value="1"/>
</dbReference>
<dbReference type="Gene3D" id="1.10.630.10">
    <property type="entry name" value="Cytochrome P450"/>
    <property type="match status" value="1"/>
</dbReference>
<organism evidence="7 8">
    <name type="scientific">Lophiostoma macrostomum CBS 122681</name>
    <dbReference type="NCBI Taxonomy" id="1314788"/>
    <lineage>
        <taxon>Eukaryota</taxon>
        <taxon>Fungi</taxon>
        <taxon>Dikarya</taxon>
        <taxon>Ascomycota</taxon>
        <taxon>Pezizomycotina</taxon>
        <taxon>Dothideomycetes</taxon>
        <taxon>Pleosporomycetidae</taxon>
        <taxon>Pleosporales</taxon>
        <taxon>Lophiostomataceae</taxon>
        <taxon>Lophiostoma</taxon>
    </lineage>
</organism>
<protein>
    <submittedName>
        <fullName evidence="7">Cytochrome P450</fullName>
    </submittedName>
</protein>
<comment type="similarity">
    <text evidence="2">Belongs to the cytochrome P450 family.</text>
</comment>